<reference evidence="7 8" key="1">
    <citation type="submission" date="2019-03" db="EMBL/GenBank/DDBJ databases">
        <authorList>
            <person name="Kim M.K.M."/>
        </authorList>
    </citation>
    <scope>NUCLEOTIDE SEQUENCE [LARGE SCALE GENOMIC DNA]</scope>
    <source>
        <strain evidence="7 8">17J68-12</strain>
    </source>
</reference>
<dbReference type="InterPro" id="IPR000092">
    <property type="entry name" value="Polyprenyl_synt"/>
</dbReference>
<evidence type="ECO:0000256" key="2">
    <source>
        <dbReference type="ARBA" id="ARBA00006706"/>
    </source>
</evidence>
<keyword evidence="4" id="KW-0479">Metal-binding</keyword>
<evidence type="ECO:0000313" key="7">
    <source>
        <dbReference type="EMBL" id="TCJ19029.1"/>
    </source>
</evidence>
<dbReference type="RefSeq" id="WP_131445945.1">
    <property type="nucleotide sequence ID" value="NZ_SJZI01000002.1"/>
</dbReference>
<comment type="caution">
    <text evidence="7">The sequence shown here is derived from an EMBL/GenBank/DDBJ whole genome shotgun (WGS) entry which is preliminary data.</text>
</comment>
<dbReference type="GO" id="GO:0008299">
    <property type="term" value="P:isoprenoid biosynthetic process"/>
    <property type="evidence" value="ECO:0007669"/>
    <property type="project" value="InterPro"/>
</dbReference>
<evidence type="ECO:0000256" key="1">
    <source>
        <dbReference type="ARBA" id="ARBA00001946"/>
    </source>
</evidence>
<dbReference type="PROSITE" id="PS00723">
    <property type="entry name" value="POLYPRENYL_SYNTHASE_1"/>
    <property type="match status" value="1"/>
</dbReference>
<comment type="cofactor">
    <cofactor evidence="1">
        <name>Mg(2+)</name>
        <dbReference type="ChEBI" id="CHEBI:18420"/>
    </cofactor>
</comment>
<dbReference type="InterPro" id="IPR033749">
    <property type="entry name" value="Polyprenyl_synt_CS"/>
</dbReference>
<proteinExistence type="inferred from homology"/>
<keyword evidence="3 6" id="KW-0808">Transferase</keyword>
<dbReference type="SUPFAM" id="SSF48576">
    <property type="entry name" value="Terpenoid synthases"/>
    <property type="match status" value="1"/>
</dbReference>
<dbReference type="CDD" id="cd00685">
    <property type="entry name" value="Trans_IPPS_HT"/>
    <property type="match status" value="1"/>
</dbReference>
<name>A0A4R1BND8_9BACT</name>
<dbReference type="Proteomes" id="UP000295334">
    <property type="component" value="Unassembled WGS sequence"/>
</dbReference>
<dbReference type="Pfam" id="PF00348">
    <property type="entry name" value="polyprenyl_synt"/>
    <property type="match status" value="1"/>
</dbReference>
<evidence type="ECO:0000256" key="3">
    <source>
        <dbReference type="ARBA" id="ARBA00022679"/>
    </source>
</evidence>
<keyword evidence="5" id="KW-0460">Magnesium</keyword>
<protein>
    <submittedName>
        <fullName evidence="7">Polyprenyl synthetase family protein</fullName>
    </submittedName>
</protein>
<sequence length="321" mass="36042">MQTFESLAQQFAAHFNKDHFPKEPASLYEPNRYFLQLGGKRVRPVGVLMGNELFDEIVPDAWNVATAIELFHNFTLIHDDIMDAAPLRRGMATVHEKWGASTALLAGDVMLVAAYEYLNKVSGKYVFTLNSLFNRTAREVCEGQQLDMDFEKRSDVSQEEYLHMINLKTSVLLAASLKMGAILGGAGERNQNLLYEFGRKLGLAFQVQDDYLDAFGDPGKFGKQVGGDIKSNKKTFLLIHALETASAGQKQELEALLKADESDKVERVLSIFRATGVDAWALELKDRYLQEALAHLDDVAVLSKRKEPLRELALYLIHRDS</sequence>
<dbReference type="SFLD" id="SFLDG01017">
    <property type="entry name" value="Polyprenyl_Transferase_Like"/>
    <property type="match status" value="1"/>
</dbReference>
<evidence type="ECO:0000313" key="8">
    <source>
        <dbReference type="Proteomes" id="UP000295334"/>
    </source>
</evidence>
<evidence type="ECO:0000256" key="4">
    <source>
        <dbReference type="ARBA" id="ARBA00022723"/>
    </source>
</evidence>
<dbReference type="GO" id="GO:0004659">
    <property type="term" value="F:prenyltransferase activity"/>
    <property type="evidence" value="ECO:0007669"/>
    <property type="project" value="InterPro"/>
</dbReference>
<dbReference type="AlphaFoldDB" id="A0A4R1BND8"/>
<dbReference type="PANTHER" id="PTHR12001:SF85">
    <property type="entry name" value="SHORT CHAIN ISOPRENYL DIPHOSPHATE SYNTHASE"/>
    <property type="match status" value="1"/>
</dbReference>
<dbReference type="Gene3D" id="1.10.600.10">
    <property type="entry name" value="Farnesyl Diphosphate Synthase"/>
    <property type="match status" value="1"/>
</dbReference>
<comment type="similarity">
    <text evidence="2 6">Belongs to the FPP/GGPP synthase family.</text>
</comment>
<dbReference type="PANTHER" id="PTHR12001">
    <property type="entry name" value="GERANYLGERANYL PYROPHOSPHATE SYNTHASE"/>
    <property type="match status" value="1"/>
</dbReference>
<dbReference type="SFLD" id="SFLDS00005">
    <property type="entry name" value="Isoprenoid_Synthase_Type_I"/>
    <property type="match status" value="1"/>
</dbReference>
<gene>
    <name evidence="7" type="ORF">EPD60_01030</name>
</gene>
<evidence type="ECO:0000256" key="5">
    <source>
        <dbReference type="ARBA" id="ARBA00022842"/>
    </source>
</evidence>
<dbReference type="EMBL" id="SJZI01000002">
    <property type="protein sequence ID" value="TCJ19029.1"/>
    <property type="molecule type" value="Genomic_DNA"/>
</dbReference>
<dbReference type="OrthoDB" id="9805316at2"/>
<dbReference type="PROSITE" id="PS00444">
    <property type="entry name" value="POLYPRENYL_SYNTHASE_2"/>
    <property type="match status" value="1"/>
</dbReference>
<evidence type="ECO:0000256" key="6">
    <source>
        <dbReference type="RuleBase" id="RU004466"/>
    </source>
</evidence>
<accession>A0A4R1BND8</accession>
<dbReference type="InterPro" id="IPR008949">
    <property type="entry name" value="Isoprenoid_synthase_dom_sf"/>
</dbReference>
<organism evidence="7 8">
    <name type="scientific">Flaviaesturariibacter flavus</name>
    <dbReference type="NCBI Taxonomy" id="2502780"/>
    <lineage>
        <taxon>Bacteria</taxon>
        <taxon>Pseudomonadati</taxon>
        <taxon>Bacteroidota</taxon>
        <taxon>Chitinophagia</taxon>
        <taxon>Chitinophagales</taxon>
        <taxon>Chitinophagaceae</taxon>
        <taxon>Flaviaestuariibacter</taxon>
    </lineage>
</organism>
<dbReference type="GO" id="GO:0046872">
    <property type="term" value="F:metal ion binding"/>
    <property type="evidence" value="ECO:0007669"/>
    <property type="project" value="UniProtKB-KW"/>
</dbReference>
<keyword evidence="8" id="KW-1185">Reference proteome</keyword>